<keyword evidence="1" id="KW-0479">Metal-binding</keyword>
<keyword evidence="2 4" id="KW-0863">Zinc-finger</keyword>
<evidence type="ECO:0000256" key="2">
    <source>
        <dbReference type="ARBA" id="ARBA00022771"/>
    </source>
</evidence>
<dbReference type="GeneID" id="109709071"/>
<proteinExistence type="predicted"/>
<keyword evidence="5" id="KW-0812">Transmembrane</keyword>
<feature type="domain" description="GRF-type" evidence="6">
    <location>
        <begin position="120"/>
        <end position="164"/>
    </location>
</feature>
<dbReference type="Pfam" id="PF06839">
    <property type="entry name" value="Zn_ribbon_GRF"/>
    <property type="match status" value="1"/>
</dbReference>
<reference evidence="7" key="1">
    <citation type="journal article" date="2015" name="Nat. Genet.">
        <title>The pineapple genome and the evolution of CAM photosynthesis.</title>
        <authorList>
            <person name="Ming R."/>
            <person name="VanBuren R."/>
            <person name="Wai C.M."/>
            <person name="Tang H."/>
            <person name="Schatz M.C."/>
            <person name="Bowers J.E."/>
            <person name="Lyons E."/>
            <person name="Wang M.L."/>
            <person name="Chen J."/>
            <person name="Biggers E."/>
            <person name="Zhang J."/>
            <person name="Huang L."/>
            <person name="Zhang L."/>
            <person name="Miao W."/>
            <person name="Zhang J."/>
            <person name="Ye Z."/>
            <person name="Miao C."/>
            <person name="Lin Z."/>
            <person name="Wang H."/>
            <person name="Zhou H."/>
            <person name="Yim W.C."/>
            <person name="Priest H.D."/>
            <person name="Zheng C."/>
            <person name="Woodhouse M."/>
            <person name="Edger P.P."/>
            <person name="Guyot R."/>
            <person name="Guo H.B."/>
            <person name="Guo H."/>
            <person name="Zheng G."/>
            <person name="Singh R."/>
            <person name="Sharma A."/>
            <person name="Min X."/>
            <person name="Zheng Y."/>
            <person name="Lee H."/>
            <person name="Gurtowski J."/>
            <person name="Sedlazeck F.J."/>
            <person name="Harkess A."/>
            <person name="McKain M.R."/>
            <person name="Liao Z."/>
            <person name="Fang J."/>
            <person name="Liu J."/>
            <person name="Zhang X."/>
            <person name="Zhang Q."/>
            <person name="Hu W."/>
            <person name="Qin Y."/>
            <person name="Wang K."/>
            <person name="Chen L.Y."/>
            <person name="Shirley N."/>
            <person name="Lin Y.R."/>
            <person name="Liu L.Y."/>
            <person name="Hernandez A.G."/>
            <person name="Wright C.L."/>
            <person name="Bulone V."/>
            <person name="Tuskan G.A."/>
            <person name="Heath K."/>
            <person name="Zee F."/>
            <person name="Moore P.H."/>
            <person name="Sunkar R."/>
            <person name="Leebens-Mack J.H."/>
            <person name="Mockler T."/>
            <person name="Bennetzen J.L."/>
            <person name="Freeling M."/>
            <person name="Sankoff D."/>
            <person name="Paterson A.H."/>
            <person name="Zhu X."/>
            <person name="Yang X."/>
            <person name="Smith J.A."/>
            <person name="Cushman J.C."/>
            <person name="Paull R.E."/>
            <person name="Yu Q."/>
        </authorList>
    </citation>
    <scope>NUCLEOTIDE SEQUENCE [LARGE SCALE GENOMIC DNA]</scope>
    <source>
        <strain evidence="7">cv. F153</strain>
    </source>
</reference>
<dbReference type="PANTHER" id="PTHR33248">
    <property type="entry name" value="ZINC ION-BINDING PROTEIN"/>
    <property type="match status" value="1"/>
</dbReference>
<evidence type="ECO:0000256" key="1">
    <source>
        <dbReference type="ARBA" id="ARBA00022723"/>
    </source>
</evidence>
<sequence>MALVLNLGQFKSFLGTSKILGKFGPGRRARERARAGREREREELCCARNRENERKRKKREGGFCDQIGRGKYGGDNRGCGKIERRGLPRAQRFVHCHIYNQIDSSFTTSSSRSNQSTPLCHCGLPCTIKTSWTQNNPGRRFYGCPRYRMQESNTCNYFGWYDPQFTSRSISMVNGLLESNNKLREEAAVAAKRKRRKLTIFVMYGIVSGIMWSSCYNLCGKGT</sequence>
<gene>
    <name evidence="8" type="primary">LOC109709071</name>
</gene>
<evidence type="ECO:0000313" key="7">
    <source>
        <dbReference type="Proteomes" id="UP000515123"/>
    </source>
</evidence>
<keyword evidence="5" id="KW-1133">Transmembrane helix</keyword>
<accession>A0A6P5ETD2</accession>
<evidence type="ECO:0000256" key="3">
    <source>
        <dbReference type="ARBA" id="ARBA00022833"/>
    </source>
</evidence>
<dbReference type="AlphaFoldDB" id="A0A6P5ETD2"/>
<keyword evidence="7" id="KW-1185">Reference proteome</keyword>
<protein>
    <submittedName>
        <fullName evidence="8">Uncharacterized protein LOC109709071</fullName>
    </submittedName>
</protein>
<feature type="transmembrane region" description="Helical" evidence="5">
    <location>
        <begin position="198"/>
        <end position="219"/>
    </location>
</feature>
<dbReference type="PROSITE" id="PS51999">
    <property type="entry name" value="ZF_GRF"/>
    <property type="match status" value="1"/>
</dbReference>
<reference evidence="8" key="2">
    <citation type="submission" date="2025-08" db="UniProtKB">
        <authorList>
            <consortium name="RefSeq"/>
        </authorList>
    </citation>
    <scope>IDENTIFICATION</scope>
    <source>
        <tissue evidence="8">Leaf</tissue>
    </source>
</reference>
<dbReference type="Proteomes" id="UP000515123">
    <property type="component" value="Linkage group 4"/>
</dbReference>
<dbReference type="GO" id="GO:0008270">
    <property type="term" value="F:zinc ion binding"/>
    <property type="evidence" value="ECO:0007669"/>
    <property type="project" value="UniProtKB-KW"/>
</dbReference>
<keyword evidence="5" id="KW-0472">Membrane</keyword>
<organism evidence="7 8">
    <name type="scientific">Ananas comosus</name>
    <name type="common">Pineapple</name>
    <name type="synonym">Ananas ananas</name>
    <dbReference type="NCBI Taxonomy" id="4615"/>
    <lineage>
        <taxon>Eukaryota</taxon>
        <taxon>Viridiplantae</taxon>
        <taxon>Streptophyta</taxon>
        <taxon>Embryophyta</taxon>
        <taxon>Tracheophyta</taxon>
        <taxon>Spermatophyta</taxon>
        <taxon>Magnoliopsida</taxon>
        <taxon>Liliopsida</taxon>
        <taxon>Poales</taxon>
        <taxon>Bromeliaceae</taxon>
        <taxon>Bromelioideae</taxon>
        <taxon>Ananas</taxon>
    </lineage>
</organism>
<evidence type="ECO:0000313" key="8">
    <source>
        <dbReference type="RefSeq" id="XP_020086732.1"/>
    </source>
</evidence>
<dbReference type="RefSeq" id="XP_020086732.1">
    <property type="nucleotide sequence ID" value="XM_020231143.1"/>
</dbReference>
<evidence type="ECO:0000256" key="5">
    <source>
        <dbReference type="SAM" id="Phobius"/>
    </source>
</evidence>
<name>A0A6P5ETD2_ANACO</name>
<evidence type="ECO:0000256" key="4">
    <source>
        <dbReference type="PROSITE-ProRule" id="PRU01343"/>
    </source>
</evidence>
<dbReference type="OrthoDB" id="595554at2759"/>
<dbReference type="InterPro" id="IPR010666">
    <property type="entry name" value="Znf_GRF"/>
</dbReference>
<keyword evidence="3" id="KW-0862">Zinc</keyword>
<evidence type="ECO:0000259" key="6">
    <source>
        <dbReference type="PROSITE" id="PS51999"/>
    </source>
</evidence>